<accession>Q9ZUD7</accession>
<reference evidence="3" key="1">
    <citation type="submission" date="1998-12" db="EMBL/GenBank/DDBJ databases">
        <title>Arabidopsis thaliana chromosome 1 BAC F5O8 sequence.</title>
        <authorList>
            <person name="Vysotskaia V.S."/>
            <person name="Schwartz J.R."/>
            <person name="Yu G."/>
            <person name="Toriumi M."/>
            <person name="Liu S."/>
            <person name="Lenz C."/>
            <person name="Li J."/>
            <person name="Kremenetskaia I."/>
            <person name="Luros J."/>
            <person name="Altafi H."/>
            <person name="Gonzalez A."/>
            <person name="Araujo R."/>
            <person name="Buehler E."/>
            <person name="Conn L."/>
            <person name="Conway A.B."/>
            <person name="Dunn P."/>
            <person name="Hansen N."/>
            <person name="Huizar L."/>
            <person name="Kim C."/>
            <person name="Palm C.J."/>
            <person name="Rowley D."/>
            <person name="Shinn P."/>
            <person name="Walker M."/>
            <person name="Davis R.W."/>
            <person name="Ecker J.R."/>
            <person name="Federspiel N.A."/>
            <person name="Theologis A."/>
        </authorList>
    </citation>
    <scope>NUCLEOTIDE SEQUENCE</scope>
</reference>
<dbReference type="AlphaFoldDB" id="Q9ZUD7"/>
<proteinExistence type="predicted"/>
<protein>
    <submittedName>
        <fullName evidence="3">F5O8.13 protein</fullName>
    </submittedName>
</protein>
<dbReference type="ExpressionAtlas" id="Q9ZUD7">
    <property type="expression patterns" value="baseline and differential"/>
</dbReference>
<dbReference type="PANTHER" id="PTHR31385:SF6">
    <property type="entry name" value="DUF220 DOMAIN-CONTAINING PROTEIN-RELATED"/>
    <property type="match status" value="1"/>
</dbReference>
<dbReference type="Pfam" id="PF02713">
    <property type="entry name" value="DUF220"/>
    <property type="match status" value="1"/>
</dbReference>
<dbReference type="PANTHER" id="PTHR31385">
    <property type="entry name" value="PUTATIVE (DUF220)-RELATED"/>
    <property type="match status" value="1"/>
</dbReference>
<name>Q9ZUD7_ARATH</name>
<reference evidence="3" key="2">
    <citation type="submission" date="1998-12" db="EMBL/GenBank/DDBJ databases">
        <authorList>
            <person name="Theologis"/>
        </authorList>
    </citation>
    <scope>NUCLEOTIDE SEQUENCE</scope>
</reference>
<feature type="compositionally biased region" description="Basic and acidic residues" evidence="1">
    <location>
        <begin position="23"/>
        <end position="34"/>
    </location>
</feature>
<feature type="domain" description="DUF220" evidence="2">
    <location>
        <begin position="162"/>
        <end position="234"/>
    </location>
</feature>
<feature type="region of interest" description="Disordered" evidence="1">
    <location>
        <begin position="1"/>
        <end position="53"/>
    </location>
</feature>
<reference key="3">
    <citation type="journal article" date="2000" name="Nature">
        <title>Sequence and analysis of chromosome 1 of the plant Arabidopsis thaliana.</title>
        <authorList>
            <person name="Theologis A."/>
            <person name="Ecker J.R."/>
            <person name="Palm C.J."/>
            <person name="Federspiel N.A."/>
            <person name="Kaul S."/>
            <person name="White O."/>
            <person name="Alonso J."/>
            <person name="Altafi H."/>
            <person name="Araujo R."/>
            <person name="Bowman C.L."/>
            <person name="Brooks S.Y."/>
            <person name="Buehler E."/>
            <person name="Chan A."/>
            <person name="Chao Q."/>
            <person name="Chen H."/>
            <person name="Cheuk R.F."/>
            <person name="Chin C.W."/>
            <person name="Chung M.K."/>
            <person name="Conn L."/>
            <person name="Conway A.B."/>
            <person name="Conway A.R."/>
            <person name="Creasy T.H."/>
            <person name="Dewar K."/>
            <person name="Dunn P."/>
            <person name="Etgu P."/>
            <person name="Feldblyum T.V."/>
            <person name="Feng J."/>
            <person name="Fong B."/>
            <person name="Fujii C.Y."/>
            <person name="Gill J.E."/>
            <person name="Goldsmith A.D."/>
            <person name="Haas B."/>
            <person name="Hansen N.F."/>
            <person name="Hughes B."/>
            <person name="Huizar L."/>
            <person name="Hunter J.L."/>
            <person name="Jenkins J."/>
            <person name="Johnson-Hopson C."/>
            <person name="Khan S."/>
            <person name="Khaykin E."/>
            <person name="Kim C.J."/>
            <person name="Koo H.L."/>
            <person name="Kremenetskaia I."/>
            <person name="Kurtz D.B."/>
            <person name="Kwan A."/>
            <person name="Lam B."/>
            <person name="Langin-Hooper S."/>
            <person name="Lee A."/>
            <person name="Lee J.M."/>
            <person name="Lenz C.A."/>
            <person name="Li J.H."/>
            <person name="Li Y."/>
            <person name="Lin X."/>
            <person name="Liu S.X."/>
            <person name="Liu Z.A."/>
            <person name="Luros J.S."/>
            <person name="Maiti R."/>
            <person name="Marziali A."/>
            <person name="Militscher J."/>
            <person name="Miranda M."/>
            <person name="Nguyen M."/>
            <person name="Nierman W.C."/>
            <person name="Osborne B.I."/>
            <person name="Pai G."/>
            <person name="Peterson J."/>
            <person name="Pham P.K."/>
            <person name="Rizzo M."/>
            <person name="Rooney T."/>
            <person name="Rowley D."/>
            <person name="Sakano H."/>
            <person name="Salzberg S.L."/>
            <person name="Schwartz J.R."/>
            <person name="Shinn P."/>
            <person name="Southwick A.M."/>
            <person name="Sun H."/>
            <person name="Tallon L.J."/>
            <person name="Tambunga G."/>
            <person name="Toriumi M.J."/>
            <person name="Town C.D."/>
            <person name="Utterback T."/>
            <person name="Van Aken S."/>
            <person name="Vaysberg M."/>
            <person name="Vysotskaia V.S."/>
            <person name="Walker M."/>
            <person name="Wu D."/>
            <person name="Yu G."/>
            <person name="Fraser C.M."/>
            <person name="Venter J.C."/>
            <person name="Davis R.W."/>
        </authorList>
    </citation>
    <scope>NUCLEOTIDE SEQUENCE [LARGE SCALE GENOMIC DNA]</scope>
    <source>
        <strain>cv. Columbia</strain>
    </source>
</reference>
<feature type="compositionally biased region" description="Basic and acidic residues" evidence="1">
    <location>
        <begin position="41"/>
        <end position="53"/>
    </location>
</feature>
<sequence length="315" mass="36382">MVFTGFGGWVSQNNKQPRKAKPKKTENVESKSESEMVDNNNNHDKMKKYYDEDERKKQDQVWIDAEKMHPWNDAPPKVKVTTKNGLCHMNIELTLGFSPDKVFGFFTNPSNGPFFLSPPLFSYHSLYYSDVESKSRKVLMEDGPRQIAKVKKTVDWKFLGSSFAVPISLIVDENRKDLTAKYKKKKMILMKVFEGSYRVEPLYVDSERLCNNMEPKSPAEYKRCSGGQGRIASKVTMNQYFKPYPPFNLPPLSWYIRKVTIKNTKTALKTLQTWGINLRNPGAVTSTDKYGNVTISPRKKRKTTNIENTRLNEYT</sequence>
<organism evidence="3">
    <name type="scientific">Arabidopsis thaliana</name>
    <name type="common">Mouse-ear cress</name>
    <dbReference type="NCBI Taxonomy" id="3702"/>
    <lineage>
        <taxon>Eukaryota</taxon>
        <taxon>Viridiplantae</taxon>
        <taxon>Streptophyta</taxon>
        <taxon>Embryophyta</taxon>
        <taxon>Tracheophyta</taxon>
        <taxon>Spermatophyta</taxon>
        <taxon>Magnoliopsida</taxon>
        <taxon>eudicotyledons</taxon>
        <taxon>Gunneridae</taxon>
        <taxon>Pentapetalae</taxon>
        <taxon>rosids</taxon>
        <taxon>malvids</taxon>
        <taxon>Brassicales</taxon>
        <taxon>Brassicaceae</taxon>
        <taxon>Camelineae</taxon>
        <taxon>Arabidopsis</taxon>
    </lineage>
</organism>
<dbReference type="PIR" id="E86369">
    <property type="entry name" value="E86369"/>
</dbReference>
<dbReference type="EMBL" id="AC005990">
    <property type="protein sequence ID" value="AAC98013.1"/>
    <property type="molecule type" value="Genomic_DNA"/>
</dbReference>
<evidence type="ECO:0000313" key="3">
    <source>
        <dbReference type="EMBL" id="AAC98013.1"/>
    </source>
</evidence>
<gene>
    <name evidence="3" type="primary">F5O8.13</name>
</gene>
<evidence type="ECO:0000256" key="1">
    <source>
        <dbReference type="SAM" id="MobiDB-lite"/>
    </source>
</evidence>
<evidence type="ECO:0000259" key="2">
    <source>
        <dbReference type="Pfam" id="PF02713"/>
    </source>
</evidence>
<dbReference type="InterPro" id="IPR003863">
    <property type="entry name" value="DUF220"/>
</dbReference>